<organism evidence="1 2">
    <name type="scientific">Paraburkholderia unamae</name>
    <dbReference type="NCBI Taxonomy" id="219649"/>
    <lineage>
        <taxon>Bacteria</taxon>
        <taxon>Pseudomonadati</taxon>
        <taxon>Pseudomonadota</taxon>
        <taxon>Betaproteobacteria</taxon>
        <taxon>Burkholderiales</taxon>
        <taxon>Burkholderiaceae</taxon>
        <taxon>Paraburkholderia</taxon>
    </lineage>
</organism>
<evidence type="ECO:0000313" key="1">
    <source>
        <dbReference type="EMBL" id="MEM5405681.1"/>
    </source>
</evidence>
<reference evidence="1" key="1">
    <citation type="submission" date="2024-01" db="EMBL/GenBank/DDBJ databases">
        <title>The diversity of rhizobia nodulating Mimosa spp. in eleven states of Brazil covering several biomes is determined by host plant, location, and edaphic factors.</title>
        <authorList>
            <person name="Rouws L."/>
            <person name="Barauna A."/>
            <person name="Beukes C."/>
            <person name="De Faria S.M."/>
            <person name="Gross E."/>
            <person name="Dos Reis Junior F.B."/>
            <person name="Simon M."/>
            <person name="Maluk M."/>
            <person name="Odee D.W."/>
            <person name="Kenicer G."/>
            <person name="Young J.P.W."/>
            <person name="Reis V.M."/>
            <person name="Zilli J."/>
            <person name="James E.K."/>
        </authorList>
    </citation>
    <scope>NUCLEOTIDE SEQUENCE</scope>
    <source>
        <strain evidence="1">JPY452</strain>
    </source>
</reference>
<gene>
    <name evidence="1" type="ORF">VSR83_37795</name>
</gene>
<evidence type="ECO:0000313" key="2">
    <source>
        <dbReference type="Proteomes" id="UP001392318"/>
    </source>
</evidence>
<sequence length="287" mass="31674">MSTLAFDTRSRGSLTGRMGDRLMLGAVVVLALFWITPLVWVLCLSFKPNAFLERHTDVLFSPPFTLQNYTNILNTSAVGGWLVNSLIVSIGQTLLTLVIASLAGYGFARTEFPGKRYIYVLCLCGLAVPEQALVIPLHHIFATLDWHNTYGALILPRLASPFGVYLMTQYFKAVPIEIEEAALLDNASRFKVFWRVVLPLSLPAQATLAIFTFLSAWNDYLWPLVSASKPEMYTLTIGLASTQGNFAQSEGIGYLMAQAVFAGLPIFVLYLFFQKYIVAAVAGTAVR</sequence>
<comment type="caution">
    <text evidence="1">The sequence shown here is derived from an EMBL/GenBank/DDBJ whole genome shotgun (WGS) entry which is preliminary data.</text>
</comment>
<proteinExistence type="predicted"/>
<accession>A0ACC6RVG8</accession>
<keyword evidence="2" id="KW-1185">Reference proteome</keyword>
<dbReference type="Proteomes" id="UP001392318">
    <property type="component" value="Unassembled WGS sequence"/>
</dbReference>
<name>A0ACC6RVG8_9BURK</name>
<dbReference type="EMBL" id="JAYMRU010000046">
    <property type="protein sequence ID" value="MEM5405681.1"/>
    <property type="molecule type" value="Genomic_DNA"/>
</dbReference>
<protein>
    <submittedName>
        <fullName evidence="1">Carbohydrate ABC transporter permease</fullName>
    </submittedName>
</protein>